<evidence type="ECO:0000256" key="4">
    <source>
        <dbReference type="ARBA" id="ARBA00022692"/>
    </source>
</evidence>
<comment type="subcellular location">
    <subcellularLocation>
        <location evidence="1">Membrane</location>
        <topology evidence="1">Multi-pass membrane protein</topology>
    </subcellularLocation>
</comment>
<gene>
    <name evidence="8" type="ORF">EWM64_g4077</name>
</gene>
<evidence type="ECO:0000256" key="3">
    <source>
        <dbReference type="ARBA" id="ARBA00022448"/>
    </source>
</evidence>
<evidence type="ECO:0000256" key="2">
    <source>
        <dbReference type="ARBA" id="ARBA00008807"/>
    </source>
</evidence>
<keyword evidence="4 7" id="KW-0812">Transmembrane</keyword>
<dbReference type="InterPro" id="IPR004813">
    <property type="entry name" value="OPT"/>
</dbReference>
<keyword evidence="9" id="KW-1185">Reference proteome</keyword>
<evidence type="ECO:0000313" key="8">
    <source>
        <dbReference type="EMBL" id="TFY79935.1"/>
    </source>
</evidence>
<evidence type="ECO:0000256" key="5">
    <source>
        <dbReference type="ARBA" id="ARBA00022989"/>
    </source>
</evidence>
<organism evidence="8 9">
    <name type="scientific">Hericium alpestre</name>
    <dbReference type="NCBI Taxonomy" id="135208"/>
    <lineage>
        <taxon>Eukaryota</taxon>
        <taxon>Fungi</taxon>
        <taxon>Dikarya</taxon>
        <taxon>Basidiomycota</taxon>
        <taxon>Agaricomycotina</taxon>
        <taxon>Agaricomycetes</taxon>
        <taxon>Russulales</taxon>
        <taxon>Hericiaceae</taxon>
        <taxon>Hericium</taxon>
    </lineage>
</organism>
<comment type="similarity">
    <text evidence="2">Belongs to the oligopeptide OPT transporter family.</text>
</comment>
<dbReference type="EMBL" id="SFCI01000416">
    <property type="protein sequence ID" value="TFY79935.1"/>
    <property type="molecule type" value="Genomic_DNA"/>
</dbReference>
<proteinExistence type="inferred from homology"/>
<dbReference type="STRING" id="135208.A0A4Y9ZZM4"/>
<dbReference type="OrthoDB" id="77405at2759"/>
<comment type="caution">
    <text evidence="8">The sequence shown here is derived from an EMBL/GenBank/DDBJ whole genome shotgun (WGS) entry which is preliminary data.</text>
</comment>
<dbReference type="GO" id="GO:0035673">
    <property type="term" value="F:oligopeptide transmembrane transporter activity"/>
    <property type="evidence" value="ECO:0007669"/>
    <property type="project" value="InterPro"/>
</dbReference>
<keyword evidence="3" id="KW-0813">Transport</keyword>
<sequence length="478" mass="51282">MWDWHWSWWLYRAGWTWIVRAENFAWVIEWTPAFLGVGFLVGVSNSASFLGGSVLAWMIVGPALIATGKAFGEAYNPQYPGYINMMGMVLTDPVNEPSPRYWLIWPGTFILICASFAEVFCNFSGVFQAIRQVSQPFIARFRKSPPSTTNDLKPSSDEQIYDPVPPHEQVPTWMWVGGMLAATVMTMIVMSTQFSQNAGVTLLAIIIAFFFSLIGAECSGRISVTPVTSIGNASQLIFGGISKGRHLGVADNQRLNLLTGMITLGAAEQCADMLGDLKTTHLLGASPRIQLYAQCFGALVSIFMSAGVYVLFSTGCVTQAYPCINNLEQSATCSFPAPDVASWRAVAVAVSSPALPIPPSSGYTAIGLGILAILTTIAKYRFVSPHNRYLIPNWNAIGIAFILNTCTYPIAMFIGSVAGVIWKKHGGASYAMYLFPVAAGMIAGEGLGGIVNAVLQIAGVSGSVHGTAVGCPMTVYCG</sequence>
<dbReference type="PANTHER" id="PTHR31645">
    <property type="entry name" value="OLIGOPEPTIDE TRANSPORTER YGL114W-RELATED"/>
    <property type="match status" value="1"/>
</dbReference>
<feature type="transmembrane region" description="Helical" evidence="7">
    <location>
        <begin position="362"/>
        <end position="382"/>
    </location>
</feature>
<evidence type="ECO:0000313" key="9">
    <source>
        <dbReference type="Proteomes" id="UP000298061"/>
    </source>
</evidence>
<evidence type="ECO:0000256" key="7">
    <source>
        <dbReference type="SAM" id="Phobius"/>
    </source>
</evidence>
<feature type="transmembrane region" description="Helical" evidence="7">
    <location>
        <begin position="394"/>
        <end position="421"/>
    </location>
</feature>
<evidence type="ECO:0000256" key="6">
    <source>
        <dbReference type="ARBA" id="ARBA00023136"/>
    </source>
</evidence>
<feature type="transmembrane region" description="Helical" evidence="7">
    <location>
        <begin position="198"/>
        <end position="216"/>
    </location>
</feature>
<keyword evidence="6 7" id="KW-0472">Membrane</keyword>
<accession>A0A4Y9ZZM4</accession>
<dbReference type="Pfam" id="PF03169">
    <property type="entry name" value="OPT"/>
    <property type="match status" value="1"/>
</dbReference>
<feature type="transmembrane region" description="Helical" evidence="7">
    <location>
        <begin position="24"/>
        <end position="42"/>
    </location>
</feature>
<dbReference type="InterPro" id="IPR045035">
    <property type="entry name" value="YSL-like"/>
</dbReference>
<evidence type="ECO:0000256" key="1">
    <source>
        <dbReference type="ARBA" id="ARBA00004141"/>
    </source>
</evidence>
<feature type="transmembrane region" description="Helical" evidence="7">
    <location>
        <begin position="433"/>
        <end position="455"/>
    </location>
</feature>
<feature type="transmembrane region" description="Helical" evidence="7">
    <location>
        <begin position="173"/>
        <end position="192"/>
    </location>
</feature>
<feature type="transmembrane region" description="Helical" evidence="7">
    <location>
        <begin position="54"/>
        <end position="72"/>
    </location>
</feature>
<dbReference type="AlphaFoldDB" id="A0A4Y9ZZM4"/>
<dbReference type="PANTHER" id="PTHR31645:SF3">
    <property type="entry name" value="OLIGOPEPTIDE TRANSPORTER"/>
    <property type="match status" value="1"/>
</dbReference>
<name>A0A4Y9ZZM4_9AGAM</name>
<feature type="transmembrane region" description="Helical" evidence="7">
    <location>
        <begin position="291"/>
        <end position="312"/>
    </location>
</feature>
<dbReference type="GO" id="GO:0000329">
    <property type="term" value="C:fungal-type vacuole membrane"/>
    <property type="evidence" value="ECO:0007669"/>
    <property type="project" value="TreeGrafter"/>
</dbReference>
<feature type="transmembrane region" description="Helical" evidence="7">
    <location>
        <begin position="102"/>
        <end position="121"/>
    </location>
</feature>
<dbReference type="Proteomes" id="UP000298061">
    <property type="component" value="Unassembled WGS sequence"/>
</dbReference>
<reference evidence="8 9" key="1">
    <citation type="submission" date="2019-02" db="EMBL/GenBank/DDBJ databases">
        <title>Genome sequencing of the rare red list fungi Hericium alpestre (H. flagellum).</title>
        <authorList>
            <person name="Buettner E."/>
            <person name="Kellner H."/>
        </authorList>
    </citation>
    <scope>NUCLEOTIDE SEQUENCE [LARGE SCALE GENOMIC DNA]</scope>
    <source>
        <strain evidence="8 9">DSM 108284</strain>
    </source>
</reference>
<keyword evidence="5 7" id="KW-1133">Transmembrane helix</keyword>
<protein>
    <recommendedName>
        <fullName evidence="10">Oligopeptide transporter</fullName>
    </recommendedName>
</protein>
<evidence type="ECO:0008006" key="10">
    <source>
        <dbReference type="Google" id="ProtNLM"/>
    </source>
</evidence>